<feature type="coiled-coil region" evidence="6">
    <location>
        <begin position="87"/>
        <end position="144"/>
    </location>
</feature>
<organism evidence="10">
    <name type="scientific">Coleochaete scutata</name>
    <dbReference type="NCBI Taxonomy" id="3125"/>
    <lineage>
        <taxon>Eukaryota</taxon>
        <taxon>Viridiplantae</taxon>
        <taxon>Streptophyta</taxon>
        <taxon>Coleochaetophyceae</taxon>
        <taxon>Coleochaetales</taxon>
        <taxon>Coleochaetaceae</taxon>
        <taxon>Coleochaete</taxon>
    </lineage>
</organism>
<dbReference type="GO" id="GO:0005634">
    <property type="term" value="C:nucleus"/>
    <property type="evidence" value="ECO:0007669"/>
    <property type="project" value="UniProtKB-SubCell"/>
</dbReference>
<dbReference type="CDD" id="cd00265">
    <property type="entry name" value="MADS_MEF2_like"/>
    <property type="match status" value="1"/>
</dbReference>
<dbReference type="FunFam" id="3.40.1810.10:FF:000003">
    <property type="entry name" value="MADS-box transcription factor MADS-MC"/>
    <property type="match status" value="1"/>
</dbReference>
<dbReference type="Gene3D" id="3.40.1810.10">
    <property type="entry name" value="Transcription factor, MADS-box"/>
    <property type="match status" value="1"/>
</dbReference>
<evidence type="ECO:0000313" key="10">
    <source>
        <dbReference type="EMBL" id="BAD88437.1"/>
    </source>
</evidence>
<evidence type="ECO:0000256" key="1">
    <source>
        <dbReference type="ARBA" id="ARBA00004123"/>
    </source>
</evidence>
<dbReference type="SMART" id="SM00432">
    <property type="entry name" value="MADS"/>
    <property type="match status" value="1"/>
</dbReference>
<evidence type="ECO:0000256" key="3">
    <source>
        <dbReference type="ARBA" id="ARBA00023125"/>
    </source>
</evidence>
<comment type="subcellular location">
    <subcellularLocation>
        <location evidence="1">Nucleus</location>
    </subcellularLocation>
</comment>
<dbReference type="InterPro" id="IPR036879">
    <property type="entry name" value="TF_MADSbox_sf"/>
</dbReference>
<evidence type="ECO:0000256" key="5">
    <source>
        <dbReference type="ARBA" id="ARBA00023242"/>
    </source>
</evidence>
<dbReference type="GO" id="GO:0000977">
    <property type="term" value="F:RNA polymerase II transcription regulatory region sequence-specific DNA binding"/>
    <property type="evidence" value="ECO:0007669"/>
    <property type="project" value="InterPro"/>
</dbReference>
<keyword evidence="5" id="KW-0539">Nucleus</keyword>
<dbReference type="InterPro" id="IPR050142">
    <property type="entry name" value="MADS-box/MEF2_TF"/>
</dbReference>
<gene>
    <name evidence="10" type="primary">csmads1</name>
</gene>
<dbReference type="AlphaFoldDB" id="Q5KU24"/>
<reference evidence="10" key="1">
    <citation type="journal article" date="2005" name="Proc. Natl. Acad. Sci. U.S.A.">
        <title>Characterization of MADS-box genes in charophycean green algae and its implication for the evolution of MADS-box genes.</title>
        <authorList>
            <person name="Tanabe Y."/>
            <person name="Hasebe M."/>
            <person name="Sekimoto H."/>
            <person name="Nishiyama T."/>
            <person name="Kitani M."/>
            <person name="Henschel K."/>
            <person name="Munster T."/>
            <person name="Theissen G."/>
            <person name="Nozaki H."/>
            <person name="Ito M."/>
        </authorList>
    </citation>
    <scope>NUCLEOTIDE SEQUENCE</scope>
    <source>
        <strain evidence="10">LB 2567</strain>
    </source>
</reference>
<proteinExistence type="evidence at transcript level"/>
<evidence type="ECO:0000256" key="6">
    <source>
        <dbReference type="SAM" id="Coils"/>
    </source>
</evidence>
<evidence type="ECO:0000256" key="4">
    <source>
        <dbReference type="ARBA" id="ARBA00023163"/>
    </source>
</evidence>
<dbReference type="GO" id="GO:0046983">
    <property type="term" value="F:protein dimerization activity"/>
    <property type="evidence" value="ECO:0007669"/>
    <property type="project" value="InterPro"/>
</dbReference>
<keyword evidence="4" id="KW-0804">Transcription</keyword>
<dbReference type="GO" id="GO:0045944">
    <property type="term" value="P:positive regulation of transcription by RNA polymerase II"/>
    <property type="evidence" value="ECO:0007669"/>
    <property type="project" value="InterPro"/>
</dbReference>
<feature type="compositionally biased region" description="Polar residues" evidence="7">
    <location>
        <begin position="273"/>
        <end position="287"/>
    </location>
</feature>
<evidence type="ECO:0000256" key="2">
    <source>
        <dbReference type="ARBA" id="ARBA00023015"/>
    </source>
</evidence>
<dbReference type="InterPro" id="IPR002100">
    <property type="entry name" value="TF_MADSbox"/>
</dbReference>
<name>Q5KU24_COLSC</name>
<dbReference type="EMBL" id="AB035568">
    <property type="protein sequence ID" value="BAD88437.1"/>
    <property type="molecule type" value="mRNA"/>
</dbReference>
<dbReference type="Pfam" id="PF00319">
    <property type="entry name" value="SRF-TF"/>
    <property type="match status" value="1"/>
</dbReference>
<keyword evidence="2" id="KW-0805">Transcription regulation</keyword>
<accession>Q5KU24</accession>
<protein>
    <submittedName>
        <fullName evidence="10">MADS-box transcription factor CsMADS1</fullName>
    </submittedName>
</protein>
<dbReference type="InterPro" id="IPR002487">
    <property type="entry name" value="TF_Kbox"/>
</dbReference>
<evidence type="ECO:0000259" key="8">
    <source>
        <dbReference type="PROSITE" id="PS50066"/>
    </source>
</evidence>
<dbReference type="PROSITE" id="PS50066">
    <property type="entry name" value="MADS_BOX_2"/>
    <property type="match status" value="1"/>
</dbReference>
<feature type="domain" description="MADS-box" evidence="8">
    <location>
        <begin position="1"/>
        <end position="61"/>
    </location>
</feature>
<keyword evidence="6" id="KW-0175">Coiled coil</keyword>
<dbReference type="PROSITE" id="PS00350">
    <property type="entry name" value="MADS_BOX_1"/>
    <property type="match status" value="1"/>
</dbReference>
<dbReference type="GO" id="GO:0003700">
    <property type="term" value="F:DNA-binding transcription factor activity"/>
    <property type="evidence" value="ECO:0007669"/>
    <property type="project" value="InterPro"/>
</dbReference>
<feature type="region of interest" description="Disordered" evidence="7">
    <location>
        <begin position="248"/>
        <end position="336"/>
    </location>
</feature>
<dbReference type="Pfam" id="PF01486">
    <property type="entry name" value="K-box"/>
    <property type="match status" value="1"/>
</dbReference>
<dbReference type="PRINTS" id="PR00404">
    <property type="entry name" value="MADSDOMAIN"/>
</dbReference>
<evidence type="ECO:0000259" key="9">
    <source>
        <dbReference type="PROSITE" id="PS51297"/>
    </source>
</evidence>
<sequence>MGRGKIEIRRIENATSRQVTFSKRRNGLLKKAYELSVLCDVDIAVIVFSPTGKLFQYASSSMKEILERYEQVPPEQKEKGSQRLDNMDYLNREVAKLRNEVEHKYHEARQLEGEDLDRLGVYELEQLEQKLSNSMRRIRGRKDELMKAELEGLRKQVADMETALVGAASFDGRPLSGSSNYLLQSIPGIRTMPPSSLGGMNPASTSLQLGSDRLFGNRGVELHDRSASDESPVMTNRMSVDFAQAPREMSGVDLSGSPVPPWKSQAAAAAQQEWKNQASSPTDWKVTNTEHLDSWPKAPAPTPEWKSTSVQPEWKNQSSPSSEWKPLDWMYHGPQD</sequence>
<feature type="domain" description="K-box" evidence="9">
    <location>
        <begin position="87"/>
        <end position="192"/>
    </location>
</feature>
<keyword evidence="3" id="KW-0238">DNA-binding</keyword>
<feature type="compositionally biased region" description="Polar residues" evidence="7">
    <location>
        <begin position="305"/>
        <end position="322"/>
    </location>
</feature>
<dbReference type="InterPro" id="IPR033896">
    <property type="entry name" value="MEF2-like_N"/>
</dbReference>
<evidence type="ECO:0000256" key="7">
    <source>
        <dbReference type="SAM" id="MobiDB-lite"/>
    </source>
</evidence>
<dbReference type="PANTHER" id="PTHR48019">
    <property type="entry name" value="SERUM RESPONSE FACTOR HOMOLOG"/>
    <property type="match status" value="1"/>
</dbReference>
<dbReference type="SUPFAM" id="SSF55455">
    <property type="entry name" value="SRF-like"/>
    <property type="match status" value="1"/>
</dbReference>
<dbReference type="PROSITE" id="PS51297">
    <property type="entry name" value="K_BOX"/>
    <property type="match status" value="1"/>
</dbReference>